<evidence type="ECO:0000313" key="1">
    <source>
        <dbReference type="EMBL" id="CAB1428915.1"/>
    </source>
</evidence>
<gene>
    <name evidence="1" type="ORF">PLEPLA_LOCUS16890</name>
</gene>
<dbReference type="EMBL" id="CADEAL010001101">
    <property type="protein sequence ID" value="CAB1428915.1"/>
    <property type="molecule type" value="Genomic_DNA"/>
</dbReference>
<reference evidence="1" key="1">
    <citation type="submission" date="2020-03" db="EMBL/GenBank/DDBJ databases">
        <authorList>
            <person name="Weist P."/>
        </authorList>
    </citation>
    <scope>NUCLEOTIDE SEQUENCE</scope>
</reference>
<comment type="caution">
    <text evidence="1">The sequence shown here is derived from an EMBL/GenBank/DDBJ whole genome shotgun (WGS) entry which is preliminary data.</text>
</comment>
<keyword evidence="2" id="KW-1185">Reference proteome</keyword>
<evidence type="ECO:0000313" key="2">
    <source>
        <dbReference type="Proteomes" id="UP001153269"/>
    </source>
</evidence>
<proteinExistence type="predicted"/>
<dbReference type="Proteomes" id="UP001153269">
    <property type="component" value="Unassembled WGS sequence"/>
</dbReference>
<protein>
    <submittedName>
        <fullName evidence="1">Uncharacterized protein</fullName>
    </submittedName>
</protein>
<sequence>MLVTASCLTNYWPTSFPCRPRVHHTAPATQLPEVWSGEHSVRTHLHTPVMMDTCDLPNTRDGCGPSGIYKRCGELPLLGQATSSPFC</sequence>
<dbReference type="AlphaFoldDB" id="A0A9N7UCK1"/>
<name>A0A9N7UCK1_PLEPL</name>
<organism evidence="1 2">
    <name type="scientific">Pleuronectes platessa</name>
    <name type="common">European plaice</name>
    <dbReference type="NCBI Taxonomy" id="8262"/>
    <lineage>
        <taxon>Eukaryota</taxon>
        <taxon>Metazoa</taxon>
        <taxon>Chordata</taxon>
        <taxon>Craniata</taxon>
        <taxon>Vertebrata</taxon>
        <taxon>Euteleostomi</taxon>
        <taxon>Actinopterygii</taxon>
        <taxon>Neopterygii</taxon>
        <taxon>Teleostei</taxon>
        <taxon>Neoteleostei</taxon>
        <taxon>Acanthomorphata</taxon>
        <taxon>Carangaria</taxon>
        <taxon>Pleuronectiformes</taxon>
        <taxon>Pleuronectoidei</taxon>
        <taxon>Pleuronectidae</taxon>
        <taxon>Pleuronectes</taxon>
    </lineage>
</organism>
<accession>A0A9N7UCK1</accession>